<evidence type="ECO:0000313" key="2">
    <source>
        <dbReference type="Proteomes" id="UP001150581"/>
    </source>
</evidence>
<dbReference type="EMBL" id="JANBPG010000056">
    <property type="protein sequence ID" value="KAJ1900863.1"/>
    <property type="molecule type" value="Genomic_DNA"/>
</dbReference>
<protein>
    <submittedName>
        <fullName evidence="1">Uncharacterized protein</fullName>
    </submittedName>
</protein>
<comment type="caution">
    <text evidence="1">The sequence shown here is derived from an EMBL/GenBank/DDBJ whole genome shotgun (WGS) entry which is preliminary data.</text>
</comment>
<gene>
    <name evidence="1" type="ORF">LPJ66_001189</name>
</gene>
<organism evidence="1 2">
    <name type="scientific">Kickxella alabastrina</name>
    <dbReference type="NCBI Taxonomy" id="61397"/>
    <lineage>
        <taxon>Eukaryota</taxon>
        <taxon>Fungi</taxon>
        <taxon>Fungi incertae sedis</taxon>
        <taxon>Zoopagomycota</taxon>
        <taxon>Kickxellomycotina</taxon>
        <taxon>Kickxellomycetes</taxon>
        <taxon>Kickxellales</taxon>
        <taxon>Kickxellaceae</taxon>
        <taxon>Kickxella</taxon>
    </lineage>
</organism>
<reference evidence="1" key="1">
    <citation type="submission" date="2022-07" db="EMBL/GenBank/DDBJ databases">
        <title>Phylogenomic reconstructions and comparative analyses of Kickxellomycotina fungi.</title>
        <authorList>
            <person name="Reynolds N.K."/>
            <person name="Stajich J.E."/>
            <person name="Barry K."/>
            <person name="Grigoriev I.V."/>
            <person name="Crous P."/>
            <person name="Smith M.E."/>
        </authorList>
    </citation>
    <scope>NUCLEOTIDE SEQUENCE</scope>
    <source>
        <strain evidence="1">Benny 63K</strain>
    </source>
</reference>
<accession>A0ACC1ITY9</accession>
<proteinExistence type="predicted"/>
<evidence type="ECO:0000313" key="1">
    <source>
        <dbReference type="EMBL" id="KAJ1900863.1"/>
    </source>
</evidence>
<sequence>MKFAFAAAVLAATAICVTADNADALSQISAHWDDIVSIINEDLPVLQAAQPAIFAQATAVIGGTQLTAAFNEQLVQHVATGIAPAIMNPVISRAGVTGVTLDGKPLPTAGAVGEDTSTTVDTTAVEESASDIVDTASSEEEQDSTTVDGSEEEEESSDPEEDSLTEDESSEESSTSASGSKSSSSSSGAAKVAAGSLVAAVAVVAAMF</sequence>
<dbReference type="Proteomes" id="UP001150581">
    <property type="component" value="Unassembled WGS sequence"/>
</dbReference>
<keyword evidence="2" id="KW-1185">Reference proteome</keyword>
<name>A0ACC1ITY9_9FUNG</name>